<feature type="transmembrane region" description="Helical" evidence="2">
    <location>
        <begin position="175"/>
        <end position="200"/>
    </location>
</feature>
<feature type="transmembrane region" description="Helical" evidence="2">
    <location>
        <begin position="96"/>
        <end position="115"/>
    </location>
</feature>
<feature type="transmembrane region" description="Helical" evidence="2">
    <location>
        <begin position="135"/>
        <end position="155"/>
    </location>
</feature>
<sequence length="205" mass="22887">MPRKSKTPKASKAPKSLTKTLTNLSPIPGSPGGPGGAGSIGSPPSSQMKSFGLIFSMIFGITALIINVNAILWVYKLEAIPECKCSDNWMRTYVKYYLLVVIPFMIVMLLIQLYLYTAGLGHNDITSGLYTMFRMFYGLVNFVGFINIIITIIFINRLKEMNCECSEDVRREIYFIYNIILASFIGITILITLMSAPLFIASLRK</sequence>
<keyword evidence="2" id="KW-1133">Transmembrane helix</keyword>
<feature type="region of interest" description="Disordered" evidence="1">
    <location>
        <begin position="1"/>
        <end position="43"/>
    </location>
</feature>
<reference evidence="3" key="1">
    <citation type="journal article" date="2020" name="Nature">
        <title>Giant virus diversity and host interactions through global metagenomics.</title>
        <authorList>
            <person name="Schulz F."/>
            <person name="Roux S."/>
            <person name="Paez-Espino D."/>
            <person name="Jungbluth S."/>
            <person name="Walsh D.A."/>
            <person name="Denef V.J."/>
            <person name="McMahon K.D."/>
            <person name="Konstantinidis K.T."/>
            <person name="Eloe-Fadrosh E.A."/>
            <person name="Kyrpides N.C."/>
            <person name="Woyke T."/>
        </authorList>
    </citation>
    <scope>NUCLEOTIDE SEQUENCE</scope>
    <source>
        <strain evidence="3">GVMAG-S-1101178-73</strain>
    </source>
</reference>
<name>A0A6C0KAC2_9ZZZZ</name>
<accession>A0A6C0KAC2</accession>
<evidence type="ECO:0000256" key="2">
    <source>
        <dbReference type="SAM" id="Phobius"/>
    </source>
</evidence>
<dbReference type="EMBL" id="MN740823">
    <property type="protein sequence ID" value="QHU13647.1"/>
    <property type="molecule type" value="Genomic_DNA"/>
</dbReference>
<protein>
    <submittedName>
        <fullName evidence="3">Uncharacterized protein</fullName>
    </submittedName>
</protein>
<evidence type="ECO:0000313" key="3">
    <source>
        <dbReference type="EMBL" id="QHU13647.1"/>
    </source>
</evidence>
<feature type="compositionally biased region" description="Gly residues" evidence="1">
    <location>
        <begin position="30"/>
        <end position="39"/>
    </location>
</feature>
<keyword evidence="2" id="KW-0472">Membrane</keyword>
<organism evidence="3">
    <name type="scientific">viral metagenome</name>
    <dbReference type="NCBI Taxonomy" id="1070528"/>
    <lineage>
        <taxon>unclassified sequences</taxon>
        <taxon>metagenomes</taxon>
        <taxon>organismal metagenomes</taxon>
    </lineage>
</organism>
<feature type="transmembrane region" description="Helical" evidence="2">
    <location>
        <begin position="51"/>
        <end position="75"/>
    </location>
</feature>
<keyword evidence="2" id="KW-0812">Transmembrane</keyword>
<evidence type="ECO:0000256" key="1">
    <source>
        <dbReference type="SAM" id="MobiDB-lite"/>
    </source>
</evidence>
<proteinExistence type="predicted"/>
<dbReference type="AlphaFoldDB" id="A0A6C0KAC2"/>